<sequence>MARLSFEKRALLLRTVEAFSVMYGDWETLSAEETQERIGGGDIMVAGLAHVTGFKEEEIISAAVRQAKKR</sequence>
<gene>
    <name evidence="1" type="ORF">NCTC12119_04901</name>
</gene>
<dbReference type="Proteomes" id="UP000255528">
    <property type="component" value="Unassembled WGS sequence"/>
</dbReference>
<proteinExistence type="predicted"/>
<protein>
    <submittedName>
        <fullName evidence="1">Uncharacterized protein</fullName>
    </submittedName>
</protein>
<evidence type="ECO:0000313" key="2">
    <source>
        <dbReference type="Proteomes" id="UP000255528"/>
    </source>
</evidence>
<dbReference type="RefSeq" id="WP_115632101.1">
    <property type="nucleotide sequence ID" value="NZ_UIGI01000002.1"/>
</dbReference>
<accession>A0A381KQI8</accession>
<dbReference type="AlphaFoldDB" id="A0A381KQI8"/>
<name>A0A381KQI8_9ENTR</name>
<evidence type="ECO:0000313" key="1">
    <source>
        <dbReference type="EMBL" id="SUY92871.1"/>
    </source>
</evidence>
<reference evidence="1 2" key="1">
    <citation type="submission" date="2018-06" db="EMBL/GenBank/DDBJ databases">
        <authorList>
            <consortium name="Pathogen Informatics"/>
            <person name="Doyle S."/>
        </authorList>
    </citation>
    <scope>NUCLEOTIDE SEQUENCE [LARGE SCALE GENOMIC DNA]</scope>
    <source>
        <strain evidence="1 2">NCTC12119</strain>
    </source>
</reference>
<organism evidence="1 2">
    <name type="scientific">Buttiauxella agrestis</name>
    <dbReference type="NCBI Taxonomy" id="82977"/>
    <lineage>
        <taxon>Bacteria</taxon>
        <taxon>Pseudomonadati</taxon>
        <taxon>Pseudomonadota</taxon>
        <taxon>Gammaproteobacteria</taxon>
        <taxon>Enterobacterales</taxon>
        <taxon>Enterobacteriaceae</taxon>
        <taxon>Buttiauxella</taxon>
    </lineage>
</organism>
<dbReference type="EMBL" id="UIGI01000002">
    <property type="protein sequence ID" value="SUY92871.1"/>
    <property type="molecule type" value="Genomic_DNA"/>
</dbReference>